<comment type="caution">
    <text evidence="2">The sequence shown here is derived from an EMBL/GenBank/DDBJ whole genome shotgun (WGS) entry which is preliminary data.</text>
</comment>
<dbReference type="InterPro" id="IPR007111">
    <property type="entry name" value="NACHT_NTPase"/>
</dbReference>
<dbReference type="SUPFAM" id="SSF52540">
    <property type="entry name" value="P-loop containing nucleoside triphosphate hydrolases"/>
    <property type="match status" value="1"/>
</dbReference>
<dbReference type="RefSeq" id="WP_203692630.1">
    <property type="nucleotide sequence ID" value="NZ_BONI01000021.1"/>
</dbReference>
<proteinExistence type="predicted"/>
<evidence type="ECO:0000259" key="1">
    <source>
        <dbReference type="PROSITE" id="PS50837"/>
    </source>
</evidence>
<accession>A0A8J3KU55</accession>
<evidence type="ECO:0000313" key="2">
    <source>
        <dbReference type="EMBL" id="GIG06253.1"/>
    </source>
</evidence>
<sequence>MPDTGGQPGASAIAEHDLADIRAALAGRPTGAIDQANSGGANVANSGVIEHLTITLGAQPEAAPSSVFVVCADADRAFVETAILPALDPLPLRIRYAVNTAGHADAWEPLYRAMDRANLLLVVASNPAALRDAVVRSQVAYWLDSHPDTASVVVVSGSASLPQPADDRLARHPVVVWSHDVAGGPGAYLVRAVRRATPVVPLAVAGAGDEERRSLAPIRSAYLRWLGRCHATLEAVIAGRAVVRPLRSCPPPGDLVSDESHHGSRAVELAHLHARSDRRGSLLGDDGGPDAAELAALADRPLPTYLGSATHLDHLDLSGRPAISPDAILADVWRAIVLGDPGSGKSSLVRRLVTDLAAAAADDTAPDAAGGPVVRLPVLCRAADLITALDEHTLSAEGLAAAAISSGWAGQAPYDPGSGDPIAAADLARLARATVRDRRILLVVDGLDEVPTQAERRSLAEALDRFAAAGGARIDRPERAPGNQMLVTSRIAGYHSSPLGERFSQFLIGPLTPEGAGRIVDYWLVEAPDTPRDSALPGDAAAQRIRVNDLVRRPSLPVGEFATNPYLLVSLISASFTGWGSGRKPDGHRWVRADLYHLMVDDAIRRGLQRYPDVAPQFAVRLHGALAHRIHQRSRSGVVERDLLDSCVAEVLAELGPTGRSWDVASARQLVADTGLLVDRGQGLYGFRHLTVEEYLAARWLLARDPDPAGIAASVVELLADPRWLEALRLALGELSSTDRPAFDAVARALFDGSGRRAGAELLTTCLADLVTLEPGHVGELVAVAVETDRHDRAGSAATADAALLAPLLGWPVTVQGRSCAVHVREALTRFITGGDPAAAAAAARLVDATQIEDRSVAEALFDAQERDGERHGWQLTRSLMSIQARRLTTVTASPAVELTDDDRSWLAEQEILLPPADKPQPRSALRGSGGLGDRLPMRRALELDPSLAARVLADVTWTRTVLCLYGGIAFLDTRRWQEAHREIVNAFDAPTTGDAERRRLAIVLDTVTEPALAARAERSIAFSVAHITGESPLTPLLIGLLRRGVDGAGLLAALAGWSTDPGLDDTARGDALAANLAVADPATSPVDVRAAAPVRERAAWRLGRAEVMFTDAVARLSPSAVVTSAASASPEAAADVVRAMRRLGHQPGTWGDGAQDHVVHAFGLLIFATVPDKTYQLAVALDTMGRAIGGDPDLLIGRLSLLHLSPAFGEQTGAGWLIDPFAPVVADLGEALSALWNIDPRLSFVRCWLLDRLAGALVDGGYAGEAMLCAAHVARADRVSALRTVTRIYEASRPRPSQVLAGDTPSTAGDADADAHRQETLVDAGALAADVQRLVDDAGHPYSRIRGRMRHAAQLGAVWGAVRLAEVLAPVEDAWQRMRLFDLAVELRLADSDDGLLDAATATARQIDILVEQARALARLSRWTTGQRAEDLRVAAVAALNGAHPDDAAPLLAALGPAIVSAAGQAVWRQYVDALPLLRQRQLATGDAAGLLLGHEAGPAADAGSGPDAAADDRPAEVQVELLPWAVLSGAVLCRAGRESLRRAGDAPPNEAQAWPALADPARRGAATAVLREAAARREGATPLQLTDVAIAGIDALFGGGLYDEAAELLILCSSVGRDERLHTWRTFDGLAGEVATLLLIESGRLDLAAIGRLASLLTHHDDRIRLRTRLAIAPVNNFGEGRPRLRASALGAPALTAFVRLAADLRARLAHFYTDVMWALTEIVHDSADVLITTLAALDRDDAARRLLLGSICQPGRQVFDRLGEILAPLAEGDVCHLLYGLQCAAANPVRYGVQVDQLRRIVPVIESLLGASGTAAARDCLRLLGHILPAERASVGLLLDEAAADDEVADAACEAVGFVFDRGPVDGWELDPAQHSRLMAFATGPDAQVAAAALGALTRGGVLIESLDQVPAYTITRGLMAATDPYLVGEQQRRSIRRAGSFVLAPLRHHDDQTPLADRLIDDVMAWLTGHLERCRSGGARRVAAGEPVMPEDTPLLVLAEIARRQPAAVREAARLRAPHLPDRLVEVIDIDHGWTTRLSAGVLLLCLGHADGPRLRAVVGLARDSSIVHAAVLSVVPWLDDVTDCGLVELVTATASAYLTEAHLAVQILGSVLQRAGLSPVQRKTALDAVAGAARRPDAERHVQVIHSGAVVSIGTLAGTCGRMLSALRDAPGVAAAATHTPHLVVHLRDAHGRPVPIALTAGVPTQEPIKHQVRYLQEAQSVEFVQDDIDRLNRIGDTVATAGGRMASVARALQP</sequence>
<dbReference type="InterPro" id="IPR027417">
    <property type="entry name" value="P-loop_NTPase"/>
</dbReference>
<protein>
    <recommendedName>
        <fullName evidence="1">NACHT domain-containing protein</fullName>
    </recommendedName>
</protein>
<reference evidence="2 3" key="1">
    <citation type="submission" date="2021-01" db="EMBL/GenBank/DDBJ databases">
        <title>Whole genome shotgun sequence of Catellatospora coxensis NBRC 107359.</title>
        <authorList>
            <person name="Komaki H."/>
            <person name="Tamura T."/>
        </authorList>
    </citation>
    <scope>NUCLEOTIDE SEQUENCE [LARGE SCALE GENOMIC DNA]</scope>
    <source>
        <strain evidence="2 3">NBRC 107359</strain>
    </source>
</reference>
<evidence type="ECO:0000313" key="3">
    <source>
        <dbReference type="Proteomes" id="UP000630887"/>
    </source>
</evidence>
<dbReference type="Gene3D" id="3.40.50.300">
    <property type="entry name" value="P-loop containing nucleotide triphosphate hydrolases"/>
    <property type="match status" value="1"/>
</dbReference>
<organism evidence="2 3">
    <name type="scientific">Catellatospora coxensis</name>
    <dbReference type="NCBI Taxonomy" id="310354"/>
    <lineage>
        <taxon>Bacteria</taxon>
        <taxon>Bacillati</taxon>
        <taxon>Actinomycetota</taxon>
        <taxon>Actinomycetes</taxon>
        <taxon>Micromonosporales</taxon>
        <taxon>Micromonosporaceae</taxon>
        <taxon>Catellatospora</taxon>
    </lineage>
</organism>
<name>A0A8J3KU55_9ACTN</name>
<gene>
    <name evidence="2" type="ORF">Cco03nite_29530</name>
</gene>
<keyword evidence="3" id="KW-1185">Reference proteome</keyword>
<dbReference type="Proteomes" id="UP000630887">
    <property type="component" value="Unassembled WGS sequence"/>
</dbReference>
<feature type="domain" description="NACHT" evidence="1">
    <location>
        <begin position="333"/>
        <end position="490"/>
    </location>
</feature>
<dbReference type="EMBL" id="BONI01000021">
    <property type="protein sequence ID" value="GIG06253.1"/>
    <property type="molecule type" value="Genomic_DNA"/>
</dbReference>
<dbReference type="PROSITE" id="PS50837">
    <property type="entry name" value="NACHT"/>
    <property type="match status" value="1"/>
</dbReference>